<sequence>MHAQADLFTTPASLAIDASFASARRIPLDATSWIELVPGWMSGPEVLFEALAAAVPWSQHYRKLFEQTFLEPRLTAEYRILNRLPHEMLLAAAAALSNHYKVTYDSLWMNLYRDGRDSTGWHRDRFSCRRPECIVPVLTLGATRRFLIKPRSGGPSHAFSPRSGDLIVMGGRSQEDWVHSVPKAPEVAEARISVNFQSSMQARRER</sequence>
<gene>
    <name evidence="2" type="ORF">JM946_16055</name>
</gene>
<dbReference type="InterPro" id="IPR005123">
    <property type="entry name" value="Oxoglu/Fe-dep_dioxygenase_dom"/>
</dbReference>
<evidence type="ECO:0000313" key="2">
    <source>
        <dbReference type="EMBL" id="MBM0106247.1"/>
    </source>
</evidence>
<dbReference type="Gene3D" id="2.60.120.590">
    <property type="entry name" value="Alpha-ketoglutarate-dependent dioxygenase AlkB-like"/>
    <property type="match status" value="1"/>
</dbReference>
<dbReference type="PANTHER" id="PTHR31212:SF4">
    <property type="entry name" value="ALPHA-KETOGLUTARATE-DEPENDENT DIOXYGENASE ALKB HOMOLOG 3"/>
    <property type="match status" value="1"/>
</dbReference>
<dbReference type="SUPFAM" id="SSF51197">
    <property type="entry name" value="Clavaminate synthase-like"/>
    <property type="match status" value="1"/>
</dbReference>
<keyword evidence="2" id="KW-0560">Oxidoreductase</keyword>
<reference evidence="2 3" key="1">
    <citation type="journal article" date="2021" name="Int. J. Syst. Evol. Microbiol.">
        <title>Steroidobacter gossypii sp. nov., isolated from soil of cotton cropping field.</title>
        <authorList>
            <person name="Huang R."/>
            <person name="Yang S."/>
            <person name="Zhen C."/>
            <person name="Liu W."/>
        </authorList>
    </citation>
    <scope>NUCLEOTIDE SEQUENCE [LARGE SCALE GENOMIC DNA]</scope>
    <source>
        <strain evidence="2 3">S1-65</strain>
    </source>
</reference>
<comment type="caution">
    <text evidence="2">The sequence shown here is derived from an EMBL/GenBank/DDBJ whole genome shotgun (WGS) entry which is preliminary data.</text>
</comment>
<dbReference type="InterPro" id="IPR032854">
    <property type="entry name" value="ALKBH3"/>
</dbReference>
<dbReference type="RefSeq" id="WP_203168358.1">
    <property type="nucleotide sequence ID" value="NZ_JAEVLS010000003.1"/>
</dbReference>
<dbReference type="InterPro" id="IPR037151">
    <property type="entry name" value="AlkB-like_sf"/>
</dbReference>
<dbReference type="Proteomes" id="UP000661077">
    <property type="component" value="Unassembled WGS sequence"/>
</dbReference>
<dbReference type="GO" id="GO:0051213">
    <property type="term" value="F:dioxygenase activity"/>
    <property type="evidence" value="ECO:0007669"/>
    <property type="project" value="UniProtKB-KW"/>
</dbReference>
<dbReference type="Pfam" id="PF13532">
    <property type="entry name" value="2OG-FeII_Oxy_2"/>
    <property type="match status" value="1"/>
</dbReference>
<evidence type="ECO:0000259" key="1">
    <source>
        <dbReference type="PROSITE" id="PS51471"/>
    </source>
</evidence>
<proteinExistence type="predicted"/>
<evidence type="ECO:0000313" key="3">
    <source>
        <dbReference type="Proteomes" id="UP000661077"/>
    </source>
</evidence>
<keyword evidence="3" id="KW-1185">Reference proteome</keyword>
<feature type="domain" description="Fe2OG dioxygenase" evidence="1">
    <location>
        <begin position="103"/>
        <end position="206"/>
    </location>
</feature>
<name>A0ABS1WZ58_9GAMM</name>
<dbReference type="EMBL" id="JAEVLS010000003">
    <property type="protein sequence ID" value="MBM0106247.1"/>
    <property type="molecule type" value="Genomic_DNA"/>
</dbReference>
<organism evidence="2 3">
    <name type="scientific">Steroidobacter gossypii</name>
    <dbReference type="NCBI Taxonomy" id="2805490"/>
    <lineage>
        <taxon>Bacteria</taxon>
        <taxon>Pseudomonadati</taxon>
        <taxon>Pseudomonadota</taxon>
        <taxon>Gammaproteobacteria</taxon>
        <taxon>Steroidobacterales</taxon>
        <taxon>Steroidobacteraceae</taxon>
        <taxon>Steroidobacter</taxon>
    </lineage>
</organism>
<dbReference type="PANTHER" id="PTHR31212">
    <property type="entry name" value="ALPHA-KETOGLUTARATE-DEPENDENT DIOXYGENASE ALKB HOMOLOG 3"/>
    <property type="match status" value="1"/>
</dbReference>
<protein>
    <submittedName>
        <fullName evidence="2">Alpha-ketoglutarate-dependent dioxygenase AlkB</fullName>
    </submittedName>
</protein>
<keyword evidence="2" id="KW-0223">Dioxygenase</keyword>
<accession>A0ABS1WZ58</accession>
<dbReference type="InterPro" id="IPR027450">
    <property type="entry name" value="AlkB-like"/>
</dbReference>
<dbReference type="PROSITE" id="PS51471">
    <property type="entry name" value="FE2OG_OXY"/>
    <property type="match status" value="1"/>
</dbReference>